<protein>
    <recommendedName>
        <fullName evidence="3">MULE transposase domain-containing protein</fullName>
    </recommendedName>
</protein>
<accession>A0ABQ8TP18</accession>
<comment type="caution">
    <text evidence="1">The sequence shown here is derived from an EMBL/GenBank/DDBJ whole genome shotgun (WGS) entry which is preliminary data.</text>
</comment>
<dbReference type="EMBL" id="JAJSOF020000005">
    <property type="protein sequence ID" value="KAJ4448438.1"/>
    <property type="molecule type" value="Genomic_DNA"/>
</dbReference>
<evidence type="ECO:0000313" key="1">
    <source>
        <dbReference type="EMBL" id="KAJ4448438.1"/>
    </source>
</evidence>
<evidence type="ECO:0008006" key="3">
    <source>
        <dbReference type="Google" id="ProtNLM"/>
    </source>
</evidence>
<proteinExistence type="predicted"/>
<sequence>MMSWLRLSGDRGMCHDTAFGDHCLKRRNFKIVNVIESEVKTTNNQYVAYSLALDESTDRNDKAHLAIFIRGVNEHFTVSECLLDVITKYNWRRSFPGTERHHRTEEVEFTMACVNSNRRGSNFIRDEVTEEWRKLHNAELHALYSSPDIIRNIKSRRLRWAGHVARMGESRNAYRVLVGRPEGKRLLGRPRRRWEDKMDLREVGYDDRDWINLTQDRDRWRAYVRAAMNLRVP</sequence>
<gene>
    <name evidence="1" type="ORF">ANN_10454</name>
</gene>
<name>A0ABQ8TP18_PERAM</name>
<keyword evidence="2" id="KW-1185">Reference proteome</keyword>
<reference evidence="1 2" key="1">
    <citation type="journal article" date="2022" name="Allergy">
        <title>Genome assembly and annotation of Periplaneta americana reveal a comprehensive cockroach allergen profile.</title>
        <authorList>
            <person name="Wang L."/>
            <person name="Xiong Q."/>
            <person name="Saelim N."/>
            <person name="Wang L."/>
            <person name="Nong W."/>
            <person name="Wan A.T."/>
            <person name="Shi M."/>
            <person name="Liu X."/>
            <person name="Cao Q."/>
            <person name="Hui J.H.L."/>
            <person name="Sookrung N."/>
            <person name="Leung T.F."/>
            <person name="Tungtrongchitr A."/>
            <person name="Tsui S.K.W."/>
        </authorList>
    </citation>
    <scope>NUCLEOTIDE SEQUENCE [LARGE SCALE GENOMIC DNA]</scope>
    <source>
        <strain evidence="1">PWHHKU_190912</strain>
    </source>
</reference>
<organism evidence="1 2">
    <name type="scientific">Periplaneta americana</name>
    <name type="common">American cockroach</name>
    <name type="synonym">Blatta americana</name>
    <dbReference type="NCBI Taxonomy" id="6978"/>
    <lineage>
        <taxon>Eukaryota</taxon>
        <taxon>Metazoa</taxon>
        <taxon>Ecdysozoa</taxon>
        <taxon>Arthropoda</taxon>
        <taxon>Hexapoda</taxon>
        <taxon>Insecta</taxon>
        <taxon>Pterygota</taxon>
        <taxon>Neoptera</taxon>
        <taxon>Polyneoptera</taxon>
        <taxon>Dictyoptera</taxon>
        <taxon>Blattodea</taxon>
        <taxon>Blattoidea</taxon>
        <taxon>Blattidae</taxon>
        <taxon>Blattinae</taxon>
        <taxon>Periplaneta</taxon>
    </lineage>
</organism>
<dbReference type="Proteomes" id="UP001148838">
    <property type="component" value="Unassembled WGS sequence"/>
</dbReference>
<evidence type="ECO:0000313" key="2">
    <source>
        <dbReference type="Proteomes" id="UP001148838"/>
    </source>
</evidence>